<evidence type="ECO:0000256" key="5">
    <source>
        <dbReference type="ARBA" id="ARBA00023136"/>
    </source>
</evidence>
<dbReference type="SUPFAM" id="SSF161111">
    <property type="entry name" value="Cation efflux protein transmembrane domain-like"/>
    <property type="match status" value="1"/>
</dbReference>
<evidence type="ECO:0000256" key="3">
    <source>
        <dbReference type="ARBA" id="ARBA00022906"/>
    </source>
</evidence>
<dbReference type="CDD" id="cd00371">
    <property type="entry name" value="HMA"/>
    <property type="match status" value="1"/>
</dbReference>
<dbReference type="Pfam" id="PF01545">
    <property type="entry name" value="Cation_efflux"/>
    <property type="match status" value="1"/>
</dbReference>
<dbReference type="PROSITE" id="PS50846">
    <property type="entry name" value="HMA_2"/>
    <property type="match status" value="1"/>
</dbReference>
<feature type="domain" description="HMA" evidence="7">
    <location>
        <begin position="12"/>
        <end position="77"/>
    </location>
</feature>
<keyword evidence="3" id="KW-0406">Ion transport</keyword>
<dbReference type="SUPFAM" id="SSF55008">
    <property type="entry name" value="HMA, heavy metal-associated domain"/>
    <property type="match status" value="1"/>
</dbReference>
<evidence type="ECO:0000313" key="8">
    <source>
        <dbReference type="EMBL" id="MBB6182465.1"/>
    </source>
</evidence>
<accession>A0A7X0DF44</accession>
<keyword evidence="3" id="KW-0864">Zinc transport</keyword>
<dbReference type="InterPro" id="IPR050681">
    <property type="entry name" value="CDF/SLC30A"/>
</dbReference>
<dbReference type="AlphaFoldDB" id="A0A7X0DF44"/>
<feature type="transmembrane region" description="Helical" evidence="6">
    <location>
        <begin position="238"/>
        <end position="255"/>
    </location>
</feature>
<keyword evidence="2 6" id="KW-0812">Transmembrane</keyword>
<keyword evidence="4 6" id="KW-1133">Transmembrane helix</keyword>
<dbReference type="Gene3D" id="1.20.1510.10">
    <property type="entry name" value="Cation efflux protein transmembrane domain"/>
    <property type="match status" value="1"/>
</dbReference>
<evidence type="ECO:0000256" key="1">
    <source>
        <dbReference type="ARBA" id="ARBA00004141"/>
    </source>
</evidence>
<evidence type="ECO:0000256" key="4">
    <source>
        <dbReference type="ARBA" id="ARBA00022989"/>
    </source>
</evidence>
<keyword evidence="9" id="KW-1185">Reference proteome</keyword>
<gene>
    <name evidence="8" type="ORF">HNQ75_004454</name>
</gene>
<dbReference type="GO" id="GO:0005385">
    <property type="term" value="F:zinc ion transmembrane transporter activity"/>
    <property type="evidence" value="ECO:0007669"/>
    <property type="project" value="TreeGrafter"/>
</dbReference>
<dbReference type="Proteomes" id="UP000535501">
    <property type="component" value="Unassembled WGS sequence"/>
</dbReference>
<dbReference type="Pfam" id="PF00403">
    <property type="entry name" value="HMA"/>
    <property type="match status" value="1"/>
</dbReference>
<dbReference type="PANTHER" id="PTHR11562">
    <property type="entry name" value="CATION EFFLUX PROTEIN/ ZINC TRANSPORTER"/>
    <property type="match status" value="1"/>
</dbReference>
<dbReference type="RefSeq" id="WP_052642956.1">
    <property type="nucleotide sequence ID" value="NZ_CANLQM010000015.1"/>
</dbReference>
<evidence type="ECO:0000259" key="7">
    <source>
        <dbReference type="PROSITE" id="PS50846"/>
    </source>
</evidence>
<name>A0A7X0DF44_9HYPH</name>
<comment type="subcellular location">
    <subcellularLocation>
        <location evidence="1">Membrane</location>
        <topology evidence="1">Multi-pass membrane protein</topology>
    </subcellularLocation>
</comment>
<dbReference type="PANTHER" id="PTHR11562:SF17">
    <property type="entry name" value="RE54080P-RELATED"/>
    <property type="match status" value="1"/>
</dbReference>
<keyword evidence="3" id="KW-0813">Transport</keyword>
<feature type="transmembrane region" description="Helical" evidence="6">
    <location>
        <begin position="198"/>
        <end position="218"/>
    </location>
</feature>
<evidence type="ECO:0000256" key="6">
    <source>
        <dbReference type="SAM" id="Phobius"/>
    </source>
</evidence>
<organism evidence="8 9">
    <name type="scientific">Pseudorhizobium flavum</name>
    <dbReference type="NCBI Taxonomy" id="1335061"/>
    <lineage>
        <taxon>Bacteria</taxon>
        <taxon>Pseudomonadati</taxon>
        <taxon>Pseudomonadota</taxon>
        <taxon>Alphaproteobacteria</taxon>
        <taxon>Hyphomicrobiales</taxon>
        <taxon>Rhizobiaceae</taxon>
        <taxon>Rhizobium/Agrobacterium group</taxon>
        <taxon>Pseudorhizobium</taxon>
    </lineage>
</organism>
<dbReference type="Gene3D" id="3.30.70.100">
    <property type="match status" value="1"/>
</dbReference>
<proteinExistence type="predicted"/>
<dbReference type="GO" id="GO:0046872">
    <property type="term" value="F:metal ion binding"/>
    <property type="evidence" value="ECO:0007669"/>
    <property type="project" value="InterPro"/>
</dbReference>
<keyword evidence="3" id="KW-0862">Zinc</keyword>
<evidence type="ECO:0000313" key="9">
    <source>
        <dbReference type="Proteomes" id="UP000535501"/>
    </source>
</evidence>
<sequence length="290" mass="30586">MSIAPSVVNAQETAWYRVTGMDCASCAAKIEKAVRSAGVENVKVSTATQIMTLHVNDPAARLPEVERTVSGIGYQLDRLDGPNTQTEGDIDDLPKDVSHITPAYKRALWIVIVLNVGYGLIEMVGGFISGSQALKADALDFLGDGLITFLGILAIGWSLLWRARSALIQGLFLGVLGLGVLGSTAYRVLVENQPEAGLMGLFGIIALAVNVGAALALIPHRTGDANVRAVWLFSRNDAIGNAAVVVAAGLVAWTGTAWPDLVVAAVIAGLFLQSSWVIVRDARADLRETA</sequence>
<dbReference type="EMBL" id="JACHEJ010000033">
    <property type="protein sequence ID" value="MBB6182465.1"/>
    <property type="molecule type" value="Genomic_DNA"/>
</dbReference>
<dbReference type="InterPro" id="IPR006121">
    <property type="entry name" value="HMA_dom"/>
</dbReference>
<reference evidence="8 9" key="1">
    <citation type="submission" date="2020-08" db="EMBL/GenBank/DDBJ databases">
        <title>Genomic Encyclopedia of Type Strains, Phase IV (KMG-IV): sequencing the most valuable type-strain genomes for metagenomic binning, comparative biology and taxonomic classification.</title>
        <authorList>
            <person name="Goeker M."/>
        </authorList>
    </citation>
    <scope>NUCLEOTIDE SEQUENCE [LARGE SCALE GENOMIC DNA]</scope>
    <source>
        <strain evidence="8 9">DSM 102134</strain>
    </source>
</reference>
<dbReference type="InterPro" id="IPR027469">
    <property type="entry name" value="Cation_efflux_TMD_sf"/>
</dbReference>
<evidence type="ECO:0000256" key="2">
    <source>
        <dbReference type="ARBA" id="ARBA00022692"/>
    </source>
</evidence>
<comment type="caution">
    <text evidence="8">The sequence shown here is derived from an EMBL/GenBank/DDBJ whole genome shotgun (WGS) entry which is preliminary data.</text>
</comment>
<dbReference type="InterPro" id="IPR036163">
    <property type="entry name" value="HMA_dom_sf"/>
</dbReference>
<dbReference type="GO" id="GO:0005886">
    <property type="term" value="C:plasma membrane"/>
    <property type="evidence" value="ECO:0007669"/>
    <property type="project" value="TreeGrafter"/>
</dbReference>
<dbReference type="InterPro" id="IPR058533">
    <property type="entry name" value="Cation_efflux_TM"/>
</dbReference>
<feature type="transmembrane region" description="Helical" evidence="6">
    <location>
        <begin position="107"/>
        <end position="129"/>
    </location>
</feature>
<protein>
    <submittedName>
        <fullName evidence="8">Co/Zn/Cd efflux system component</fullName>
    </submittedName>
</protein>
<feature type="transmembrane region" description="Helical" evidence="6">
    <location>
        <begin position="261"/>
        <end position="279"/>
    </location>
</feature>
<feature type="transmembrane region" description="Helical" evidence="6">
    <location>
        <begin position="167"/>
        <end position="186"/>
    </location>
</feature>
<keyword evidence="5 6" id="KW-0472">Membrane</keyword>
<feature type="transmembrane region" description="Helical" evidence="6">
    <location>
        <begin position="141"/>
        <end position="160"/>
    </location>
</feature>